<feature type="region of interest" description="Disordered" evidence="8">
    <location>
        <begin position="115"/>
        <end position="161"/>
    </location>
</feature>
<dbReference type="InParanoid" id="E9FYM5"/>
<dbReference type="PANTHER" id="PTHR12247:SF138">
    <property type="entry name" value="POLYHOMEOTIC DISTAL, ISOFORM A-RELATED"/>
    <property type="match status" value="1"/>
</dbReference>
<dbReference type="PANTHER" id="PTHR12247">
    <property type="entry name" value="POLYCOMB GROUP PROTEIN"/>
    <property type="match status" value="1"/>
</dbReference>
<evidence type="ECO:0000313" key="12">
    <source>
        <dbReference type="Proteomes" id="UP000000305"/>
    </source>
</evidence>
<evidence type="ECO:0000256" key="6">
    <source>
        <dbReference type="ARBA" id="ARBA00023242"/>
    </source>
</evidence>
<proteinExistence type="predicted"/>
<dbReference type="EMBL" id="GL732527">
    <property type="protein sequence ID" value="EFX87557.1"/>
    <property type="molecule type" value="Genomic_DNA"/>
</dbReference>
<dbReference type="SUPFAM" id="SSF47769">
    <property type="entry name" value="SAM/Pointed domain"/>
    <property type="match status" value="1"/>
</dbReference>
<dbReference type="InterPro" id="IPR050548">
    <property type="entry name" value="PcG_chromatin_remod_factors"/>
</dbReference>
<keyword evidence="5" id="KW-0238">DNA-binding</keyword>
<dbReference type="CDD" id="cd09577">
    <property type="entry name" value="SAM_Ph1_2_3"/>
    <property type="match status" value="1"/>
</dbReference>
<evidence type="ECO:0000256" key="8">
    <source>
        <dbReference type="SAM" id="MobiDB-lite"/>
    </source>
</evidence>
<feature type="domain" description="FCS-type" evidence="10">
    <location>
        <begin position="33"/>
        <end position="67"/>
    </location>
</feature>
<keyword evidence="4" id="KW-0862">Zinc</keyword>
<evidence type="ECO:0008006" key="13">
    <source>
        <dbReference type="Google" id="ProtNLM"/>
    </source>
</evidence>
<accession>E9FYM5</accession>
<feature type="domain" description="SAM" evidence="9">
    <location>
        <begin position="204"/>
        <end position="268"/>
    </location>
</feature>
<evidence type="ECO:0000256" key="5">
    <source>
        <dbReference type="ARBA" id="ARBA00023125"/>
    </source>
</evidence>
<gene>
    <name evidence="11" type="ORF">DAPPUDRAFT_312028</name>
</gene>
<dbReference type="SMART" id="SM00454">
    <property type="entry name" value="SAM"/>
    <property type="match status" value="1"/>
</dbReference>
<dbReference type="Proteomes" id="UP000000305">
    <property type="component" value="Unassembled WGS sequence"/>
</dbReference>
<dbReference type="Pfam" id="PF00536">
    <property type="entry name" value="SAM_1"/>
    <property type="match status" value="1"/>
</dbReference>
<evidence type="ECO:0000256" key="2">
    <source>
        <dbReference type="ARBA" id="ARBA00022723"/>
    </source>
</evidence>
<feature type="region of interest" description="Disordered" evidence="8">
    <location>
        <begin position="181"/>
        <end position="201"/>
    </location>
</feature>
<dbReference type="OrthoDB" id="2390104at2759"/>
<comment type="subcellular location">
    <subcellularLocation>
        <location evidence="1">Nucleus</location>
    </subcellularLocation>
</comment>
<organism evidence="11 12">
    <name type="scientific">Daphnia pulex</name>
    <name type="common">Water flea</name>
    <dbReference type="NCBI Taxonomy" id="6669"/>
    <lineage>
        <taxon>Eukaryota</taxon>
        <taxon>Metazoa</taxon>
        <taxon>Ecdysozoa</taxon>
        <taxon>Arthropoda</taxon>
        <taxon>Crustacea</taxon>
        <taxon>Branchiopoda</taxon>
        <taxon>Diplostraca</taxon>
        <taxon>Cladocera</taxon>
        <taxon>Anomopoda</taxon>
        <taxon>Daphniidae</taxon>
        <taxon>Daphnia</taxon>
    </lineage>
</organism>
<dbReference type="InterPro" id="IPR013761">
    <property type="entry name" value="SAM/pointed_sf"/>
</dbReference>
<reference evidence="11 12" key="1">
    <citation type="journal article" date="2011" name="Science">
        <title>The ecoresponsive genome of Daphnia pulex.</title>
        <authorList>
            <person name="Colbourne J.K."/>
            <person name="Pfrender M.E."/>
            <person name="Gilbert D."/>
            <person name="Thomas W.K."/>
            <person name="Tucker A."/>
            <person name="Oakley T.H."/>
            <person name="Tokishita S."/>
            <person name="Aerts A."/>
            <person name="Arnold G.J."/>
            <person name="Basu M.K."/>
            <person name="Bauer D.J."/>
            <person name="Caceres C.E."/>
            <person name="Carmel L."/>
            <person name="Casola C."/>
            <person name="Choi J.H."/>
            <person name="Detter J.C."/>
            <person name="Dong Q."/>
            <person name="Dusheyko S."/>
            <person name="Eads B.D."/>
            <person name="Frohlich T."/>
            <person name="Geiler-Samerotte K.A."/>
            <person name="Gerlach D."/>
            <person name="Hatcher P."/>
            <person name="Jogdeo S."/>
            <person name="Krijgsveld J."/>
            <person name="Kriventseva E.V."/>
            <person name="Kultz D."/>
            <person name="Laforsch C."/>
            <person name="Lindquist E."/>
            <person name="Lopez J."/>
            <person name="Manak J.R."/>
            <person name="Muller J."/>
            <person name="Pangilinan J."/>
            <person name="Patwardhan R.P."/>
            <person name="Pitluck S."/>
            <person name="Pritham E.J."/>
            <person name="Rechtsteiner A."/>
            <person name="Rho M."/>
            <person name="Rogozin I.B."/>
            <person name="Sakarya O."/>
            <person name="Salamov A."/>
            <person name="Schaack S."/>
            <person name="Shapiro H."/>
            <person name="Shiga Y."/>
            <person name="Skalitzky C."/>
            <person name="Smith Z."/>
            <person name="Souvorov A."/>
            <person name="Sung W."/>
            <person name="Tang Z."/>
            <person name="Tsuchiya D."/>
            <person name="Tu H."/>
            <person name="Vos H."/>
            <person name="Wang M."/>
            <person name="Wolf Y.I."/>
            <person name="Yamagata H."/>
            <person name="Yamada T."/>
            <person name="Ye Y."/>
            <person name="Shaw J.R."/>
            <person name="Andrews J."/>
            <person name="Crease T.J."/>
            <person name="Tang H."/>
            <person name="Lucas S.M."/>
            <person name="Robertson H.M."/>
            <person name="Bork P."/>
            <person name="Koonin E.V."/>
            <person name="Zdobnov E.M."/>
            <person name="Grigoriev I.V."/>
            <person name="Lynch M."/>
            <person name="Boore J.L."/>
        </authorList>
    </citation>
    <scope>NUCLEOTIDE SEQUENCE [LARGE SCALE GENOMIC DNA]</scope>
</reference>
<dbReference type="eggNOG" id="ENOG502QS5Q">
    <property type="taxonomic scope" value="Eukaryota"/>
</dbReference>
<evidence type="ECO:0000259" key="10">
    <source>
        <dbReference type="PROSITE" id="PS51024"/>
    </source>
</evidence>
<sequence>MEQPTVTHQSPPLAPPPAPPTTTTTNDLQQMSTPKGATMATCEGCGKMDFISKFRRSKRFCSTACSKKSNINASPAVGPVQPNQQQQQQETVSTTTCVNGQGVKAAVGGGGGLLTTATSTTHSPAAASTTAEANNKLASPTAVTIPQGPTPPTSFAPSGDKEDISLDAELCALAAQQLRSPTASLSQTPTHQLKPEPKTNPAKWSVTEVADFVRSLTGCADYAEDFALQEIDGQALMLLKADHLMSAMSMKLGPALKICAKIDAMRGASSSEGEIDTCYVCLIRL</sequence>
<feature type="compositionally biased region" description="Polar residues" evidence="8">
    <location>
        <begin position="181"/>
        <end position="191"/>
    </location>
</feature>
<feature type="compositionally biased region" description="Low complexity" evidence="8">
    <location>
        <begin position="115"/>
        <end position="131"/>
    </location>
</feature>
<dbReference type="Gene3D" id="3.30.60.160">
    <property type="match status" value="1"/>
</dbReference>
<dbReference type="Gene3D" id="1.10.150.50">
    <property type="entry name" value="Transcription Factor, Ets-1"/>
    <property type="match status" value="1"/>
</dbReference>
<name>E9FYM5_DAPPU</name>
<keyword evidence="6" id="KW-0539">Nucleus</keyword>
<dbReference type="GO" id="GO:0005634">
    <property type="term" value="C:nucleus"/>
    <property type="evidence" value="ECO:0007669"/>
    <property type="project" value="UniProtKB-SubCell"/>
</dbReference>
<dbReference type="PROSITE" id="PS50105">
    <property type="entry name" value="SAM_DOMAIN"/>
    <property type="match status" value="1"/>
</dbReference>
<protein>
    <recommendedName>
        <fullName evidence="13">SAM domain-containing protein</fullName>
    </recommendedName>
</protein>
<feature type="region of interest" description="Disordered" evidence="8">
    <location>
        <begin position="1"/>
        <end position="36"/>
    </location>
</feature>
<evidence type="ECO:0000256" key="7">
    <source>
        <dbReference type="PROSITE-ProRule" id="PRU00367"/>
    </source>
</evidence>
<dbReference type="STRING" id="6669.E9FYM5"/>
<evidence type="ECO:0000313" key="11">
    <source>
        <dbReference type="EMBL" id="EFX87557.1"/>
    </source>
</evidence>
<dbReference type="PROSITE" id="PS51024">
    <property type="entry name" value="ZF_FCS"/>
    <property type="match status" value="1"/>
</dbReference>
<dbReference type="GO" id="GO:0003677">
    <property type="term" value="F:DNA binding"/>
    <property type="evidence" value="ECO:0007669"/>
    <property type="project" value="UniProtKB-KW"/>
</dbReference>
<dbReference type="InterPro" id="IPR001660">
    <property type="entry name" value="SAM"/>
</dbReference>
<dbReference type="GO" id="GO:0008270">
    <property type="term" value="F:zinc ion binding"/>
    <property type="evidence" value="ECO:0007669"/>
    <property type="project" value="UniProtKB-KW"/>
</dbReference>
<dbReference type="InterPro" id="IPR038603">
    <property type="entry name" value="Znf_FCS_sf"/>
</dbReference>
<dbReference type="AlphaFoldDB" id="E9FYM5"/>
<keyword evidence="12" id="KW-1185">Reference proteome</keyword>
<evidence type="ECO:0000259" key="9">
    <source>
        <dbReference type="PROSITE" id="PS50105"/>
    </source>
</evidence>
<feature type="region of interest" description="Disordered" evidence="8">
    <location>
        <begin position="71"/>
        <end position="92"/>
    </location>
</feature>
<dbReference type="InterPro" id="IPR012313">
    <property type="entry name" value="Znf_FCS"/>
</dbReference>
<keyword evidence="2" id="KW-0479">Metal-binding</keyword>
<evidence type="ECO:0000256" key="1">
    <source>
        <dbReference type="ARBA" id="ARBA00004123"/>
    </source>
</evidence>
<dbReference type="KEGG" id="dpx:DAPPUDRAFT_312028"/>
<feature type="compositionally biased region" description="Polar residues" evidence="8">
    <location>
        <begin position="1"/>
        <end position="10"/>
    </location>
</feature>
<feature type="compositionally biased region" description="Polar residues" evidence="8">
    <location>
        <begin position="132"/>
        <end position="144"/>
    </location>
</feature>
<dbReference type="HOGENOM" id="CLU_047131_0_0_1"/>
<dbReference type="OMA" id="CAKIDAM"/>
<evidence type="ECO:0000256" key="4">
    <source>
        <dbReference type="ARBA" id="ARBA00022833"/>
    </source>
</evidence>
<evidence type="ECO:0000256" key="3">
    <source>
        <dbReference type="ARBA" id="ARBA00022771"/>
    </source>
</evidence>
<keyword evidence="3 7" id="KW-0863">Zinc-finger</keyword>
<feature type="compositionally biased region" description="Polar residues" evidence="8">
    <location>
        <begin position="26"/>
        <end position="35"/>
    </location>
</feature>